<dbReference type="PANTHER" id="PTHR34801">
    <property type="entry name" value="EXPRESSED PROTEIN"/>
    <property type="match status" value="1"/>
</dbReference>
<name>A0ABQ6M4M7_9STRA</name>
<organism evidence="3 4">
    <name type="scientific">Tetraparma gracilis</name>
    <dbReference type="NCBI Taxonomy" id="2962635"/>
    <lineage>
        <taxon>Eukaryota</taxon>
        <taxon>Sar</taxon>
        <taxon>Stramenopiles</taxon>
        <taxon>Ochrophyta</taxon>
        <taxon>Bolidophyceae</taxon>
        <taxon>Parmales</taxon>
        <taxon>Triparmaceae</taxon>
        <taxon>Tetraparma</taxon>
    </lineage>
</organism>
<sequence length="251" mass="26582">MPPLPLLLLLLLLLLLATPTQPLSLPPACGAASPFRRGLLLSPFLLPLPSSAFPNALPEAASYADRPKRRGPKPPDLGLLPNRELNRYGDAEPTPSLRSCKGAPNCFSTTGDPELDTAFLLAPWRPPPATPLPAAVAALLSVLSSYPPGQSGIDGGGFSLVTPPSSPPGYVQATFESLKNGYNDDLELAAVAGDGGARVLVRSSSRVGSLDFGVNARRLNWIAARLRELGWDAPEITAETHPDYFAQNYSR</sequence>
<dbReference type="PANTHER" id="PTHR34801:SF6">
    <property type="entry name" value="SLL1620 PROTEIN"/>
    <property type="match status" value="1"/>
</dbReference>
<evidence type="ECO:0000256" key="2">
    <source>
        <dbReference type="SAM" id="SignalP"/>
    </source>
</evidence>
<evidence type="ECO:0000313" key="3">
    <source>
        <dbReference type="EMBL" id="GMI19323.1"/>
    </source>
</evidence>
<evidence type="ECO:0000256" key="1">
    <source>
        <dbReference type="SAM" id="MobiDB-lite"/>
    </source>
</evidence>
<comment type="caution">
    <text evidence="3">The sequence shown here is derived from an EMBL/GenBank/DDBJ whole genome shotgun (WGS) entry which is preliminary data.</text>
</comment>
<proteinExistence type="predicted"/>
<keyword evidence="2" id="KW-0732">Signal</keyword>
<dbReference type="EMBL" id="BRYB01001156">
    <property type="protein sequence ID" value="GMI19323.1"/>
    <property type="molecule type" value="Genomic_DNA"/>
</dbReference>
<feature type="signal peptide" evidence="2">
    <location>
        <begin position="1"/>
        <end position="22"/>
    </location>
</feature>
<gene>
    <name evidence="3" type="ORF">TeGR_g1179</name>
</gene>
<dbReference type="Pfam" id="PF07386">
    <property type="entry name" value="DUF1499"/>
    <property type="match status" value="1"/>
</dbReference>
<accession>A0ABQ6M4M7</accession>
<protein>
    <submittedName>
        <fullName evidence="3">Uncharacterized protein</fullName>
    </submittedName>
</protein>
<evidence type="ECO:0000313" key="4">
    <source>
        <dbReference type="Proteomes" id="UP001165060"/>
    </source>
</evidence>
<dbReference type="InterPro" id="IPR010865">
    <property type="entry name" value="DUF1499"/>
</dbReference>
<reference evidence="3 4" key="1">
    <citation type="journal article" date="2023" name="Commun. Biol.">
        <title>Genome analysis of Parmales, the sister group of diatoms, reveals the evolutionary specialization of diatoms from phago-mixotrophs to photoautotrophs.</title>
        <authorList>
            <person name="Ban H."/>
            <person name="Sato S."/>
            <person name="Yoshikawa S."/>
            <person name="Yamada K."/>
            <person name="Nakamura Y."/>
            <person name="Ichinomiya M."/>
            <person name="Sato N."/>
            <person name="Blanc-Mathieu R."/>
            <person name="Endo H."/>
            <person name="Kuwata A."/>
            <person name="Ogata H."/>
        </authorList>
    </citation>
    <scope>NUCLEOTIDE SEQUENCE [LARGE SCALE GENOMIC DNA]</scope>
</reference>
<feature type="chain" id="PRO_5045041335" evidence="2">
    <location>
        <begin position="23"/>
        <end position="251"/>
    </location>
</feature>
<feature type="region of interest" description="Disordered" evidence="1">
    <location>
        <begin position="62"/>
        <end position="105"/>
    </location>
</feature>
<keyword evidence="4" id="KW-1185">Reference proteome</keyword>
<dbReference type="Proteomes" id="UP001165060">
    <property type="component" value="Unassembled WGS sequence"/>
</dbReference>